<organism evidence="1">
    <name type="scientific">viral metagenome</name>
    <dbReference type="NCBI Taxonomy" id="1070528"/>
    <lineage>
        <taxon>unclassified sequences</taxon>
        <taxon>metagenomes</taxon>
        <taxon>organismal metagenomes</taxon>
    </lineage>
</organism>
<reference evidence="1" key="1">
    <citation type="journal article" date="2020" name="Nature">
        <title>Giant virus diversity and host interactions through global metagenomics.</title>
        <authorList>
            <person name="Schulz F."/>
            <person name="Roux S."/>
            <person name="Paez-Espino D."/>
            <person name="Jungbluth S."/>
            <person name="Walsh D.A."/>
            <person name="Denef V.J."/>
            <person name="McMahon K.D."/>
            <person name="Konstantinidis K.T."/>
            <person name="Eloe-Fadrosh E.A."/>
            <person name="Kyrpides N.C."/>
            <person name="Woyke T."/>
        </authorList>
    </citation>
    <scope>NUCLEOTIDE SEQUENCE</scope>
    <source>
        <strain evidence="1">GVMAG-M-3300023174-182</strain>
    </source>
</reference>
<evidence type="ECO:0000313" key="1">
    <source>
        <dbReference type="EMBL" id="QHT16405.1"/>
    </source>
</evidence>
<dbReference type="EMBL" id="MN739624">
    <property type="protein sequence ID" value="QHT16405.1"/>
    <property type="molecule type" value="Genomic_DNA"/>
</dbReference>
<sequence length="84" mass="10044">MANVLKVNDIVVVERTDLGAERIPLNYRHYINENNYIYRAKITNLCENKPYHRIKPIPLTDNEKDDFIGSRKGYKSKIYRKWTD</sequence>
<dbReference type="AlphaFoldDB" id="A0A6C0DLE8"/>
<protein>
    <submittedName>
        <fullName evidence="1">Uncharacterized protein</fullName>
    </submittedName>
</protein>
<accession>A0A6C0DLE8</accession>
<name>A0A6C0DLE8_9ZZZZ</name>
<proteinExistence type="predicted"/>